<evidence type="ECO:0000313" key="1">
    <source>
        <dbReference type="EMBL" id="ORE02220.1"/>
    </source>
</evidence>
<accession>A0A1X0QR34</accession>
<organism evidence="1">
    <name type="scientific">Rhizopus microsporus var. microsporus</name>
    <dbReference type="NCBI Taxonomy" id="86635"/>
    <lineage>
        <taxon>Eukaryota</taxon>
        <taxon>Fungi</taxon>
        <taxon>Fungi incertae sedis</taxon>
        <taxon>Mucoromycota</taxon>
        <taxon>Mucoromycotina</taxon>
        <taxon>Mucoromycetes</taxon>
        <taxon>Mucorales</taxon>
        <taxon>Mucorineae</taxon>
        <taxon>Rhizopodaceae</taxon>
        <taxon>Rhizopus</taxon>
    </lineage>
</organism>
<gene>
    <name evidence="1" type="ORF">BCV72DRAFT_309317</name>
</gene>
<dbReference type="Proteomes" id="UP000242414">
    <property type="component" value="Unassembled WGS sequence"/>
</dbReference>
<dbReference type="AlphaFoldDB" id="A0A1X0QR34"/>
<dbReference type="VEuPathDB" id="FungiDB:BCV72DRAFT_309317"/>
<protein>
    <submittedName>
        <fullName evidence="1">Uncharacterized protein</fullName>
    </submittedName>
</protein>
<dbReference type="EMBL" id="KV922064">
    <property type="protein sequence ID" value="ORE02220.1"/>
    <property type="molecule type" value="Genomic_DNA"/>
</dbReference>
<name>A0A1X0QR34_RHIZD</name>
<reference evidence="1" key="1">
    <citation type="journal article" date="2016" name="Proc. Natl. Acad. Sci. U.S.A.">
        <title>Lipid metabolic changes in an early divergent fungus govern the establishment of a mutualistic symbiosis with endobacteria.</title>
        <authorList>
            <person name="Lastovetsky O.A."/>
            <person name="Gaspar M.L."/>
            <person name="Mondo S.J."/>
            <person name="LaButti K.M."/>
            <person name="Sandor L."/>
            <person name="Grigoriev I.V."/>
            <person name="Henry S.A."/>
            <person name="Pawlowska T.E."/>
        </authorList>
    </citation>
    <scope>NUCLEOTIDE SEQUENCE [LARGE SCALE GENOMIC DNA]</scope>
    <source>
        <strain evidence="1">ATCC 52814</strain>
    </source>
</reference>
<sequence length="130" mass="15154">MPRLLKFVDNQIKQLVEESGYSVHSVLINPDVFIWKKCFTHAELNVISQYRLKQLPGASTELQVCFNPHDKAWTSGKDVYQFSDSQKYDPIEEFSKKWKGDSIPRMSELLLYNDVLELNDYSKASLLHEL</sequence>
<proteinExistence type="predicted"/>